<feature type="domain" description="Acyltransferase 3" evidence="2">
    <location>
        <begin position="23"/>
        <end position="349"/>
    </location>
</feature>
<dbReference type="InterPro" id="IPR050879">
    <property type="entry name" value="Acyltransferase_3"/>
</dbReference>
<dbReference type="GO" id="GO:0016020">
    <property type="term" value="C:membrane"/>
    <property type="evidence" value="ECO:0007669"/>
    <property type="project" value="TreeGrafter"/>
</dbReference>
<feature type="transmembrane region" description="Helical" evidence="1">
    <location>
        <begin position="58"/>
        <end position="80"/>
    </location>
</feature>
<dbReference type="Pfam" id="PF01757">
    <property type="entry name" value="Acyl_transf_3"/>
    <property type="match status" value="1"/>
</dbReference>
<protein>
    <submittedName>
        <fullName evidence="3">Peptidoglycan/LPS O-acetylase OafA/YrhL, contains acyltransferase and SGNH-hydrolase domains</fullName>
    </submittedName>
</protein>
<keyword evidence="4" id="KW-1185">Reference proteome</keyword>
<dbReference type="GO" id="GO:0000271">
    <property type="term" value="P:polysaccharide biosynthetic process"/>
    <property type="evidence" value="ECO:0007669"/>
    <property type="project" value="TreeGrafter"/>
</dbReference>
<feature type="transmembrane region" description="Helical" evidence="1">
    <location>
        <begin position="236"/>
        <end position="253"/>
    </location>
</feature>
<dbReference type="EMBL" id="FNKO01000002">
    <property type="protein sequence ID" value="SDR20301.1"/>
    <property type="molecule type" value="Genomic_DNA"/>
</dbReference>
<keyword evidence="3" id="KW-0378">Hydrolase</keyword>
<gene>
    <name evidence="3" type="ORF">SAMN04489718_4113</name>
</gene>
<evidence type="ECO:0000259" key="2">
    <source>
        <dbReference type="Pfam" id="PF01757"/>
    </source>
</evidence>
<evidence type="ECO:0000313" key="3">
    <source>
        <dbReference type="EMBL" id="SDR20301.1"/>
    </source>
</evidence>
<name>A0A1H1H4J7_9ACTN</name>
<proteinExistence type="predicted"/>
<accession>A0A1H1H4J7</accession>
<feature type="transmembrane region" description="Helical" evidence="1">
    <location>
        <begin position="259"/>
        <end position="280"/>
    </location>
</feature>
<feature type="transmembrane region" description="Helical" evidence="1">
    <location>
        <begin position="21"/>
        <end position="38"/>
    </location>
</feature>
<keyword evidence="1" id="KW-0812">Transmembrane</keyword>
<keyword evidence="1" id="KW-1133">Transmembrane helix</keyword>
<dbReference type="AlphaFoldDB" id="A0A1H1H4J7"/>
<dbReference type="GO" id="GO:0016747">
    <property type="term" value="F:acyltransferase activity, transferring groups other than amino-acyl groups"/>
    <property type="evidence" value="ECO:0007669"/>
    <property type="project" value="InterPro"/>
</dbReference>
<dbReference type="Proteomes" id="UP000199301">
    <property type="component" value="Unassembled WGS sequence"/>
</dbReference>
<dbReference type="STRING" id="995062.SAMN04489718_4113"/>
<feature type="transmembrane region" description="Helical" evidence="1">
    <location>
        <begin position="300"/>
        <end position="320"/>
    </location>
</feature>
<reference evidence="4" key="1">
    <citation type="submission" date="2016-10" db="EMBL/GenBank/DDBJ databases">
        <authorList>
            <person name="Varghese N."/>
            <person name="Submissions S."/>
        </authorList>
    </citation>
    <scope>NUCLEOTIDE SEQUENCE [LARGE SCALE GENOMIC DNA]</scope>
    <source>
        <strain evidence="4">DSM 45459</strain>
    </source>
</reference>
<dbReference type="PANTHER" id="PTHR23028:SF53">
    <property type="entry name" value="ACYL_TRANSF_3 DOMAIN-CONTAINING PROTEIN"/>
    <property type="match status" value="1"/>
</dbReference>
<evidence type="ECO:0000256" key="1">
    <source>
        <dbReference type="SAM" id="Phobius"/>
    </source>
</evidence>
<feature type="transmembrane region" description="Helical" evidence="1">
    <location>
        <begin position="92"/>
        <end position="114"/>
    </location>
</feature>
<dbReference type="GO" id="GO:0016787">
    <property type="term" value="F:hydrolase activity"/>
    <property type="evidence" value="ECO:0007669"/>
    <property type="project" value="UniProtKB-KW"/>
</dbReference>
<dbReference type="InterPro" id="IPR002656">
    <property type="entry name" value="Acyl_transf_3_dom"/>
</dbReference>
<dbReference type="PANTHER" id="PTHR23028">
    <property type="entry name" value="ACETYLTRANSFERASE"/>
    <property type="match status" value="1"/>
</dbReference>
<keyword evidence="3" id="KW-0012">Acyltransferase</keyword>
<evidence type="ECO:0000313" key="4">
    <source>
        <dbReference type="Proteomes" id="UP000199301"/>
    </source>
</evidence>
<keyword evidence="1" id="KW-0472">Membrane</keyword>
<feature type="transmembrane region" description="Helical" evidence="1">
    <location>
        <begin position="172"/>
        <end position="192"/>
    </location>
</feature>
<feature type="transmembrane region" description="Helical" evidence="1">
    <location>
        <begin position="332"/>
        <end position="352"/>
    </location>
</feature>
<keyword evidence="3" id="KW-0808">Transferase</keyword>
<dbReference type="RefSeq" id="WP_245695955.1">
    <property type="nucleotide sequence ID" value="NZ_FNKO01000002.1"/>
</dbReference>
<sequence length="378" mass="42934">MQSKQREWVFVVVPRQGSRRKISWDVVRAGCVTLVMLYHSTTVSVEFHPEIEPRTFYFPYQVGASLLLVISAYFACVTIGRGTVLRYWWGRIARLLPAFVAGSLIIFLLTRAYYIEGWFWPRTRDLVEHLLMLWHWMPERFEFIDVSHWTIPLQLMGFTAAALLYRSRWGHGGRIVWVLWGAVLLPMLQWPIRASEASHVYVVLADGLGLHRWHLFVAGVAIWLWSSKGRIGNAHFAALLATCMVAQWLHSFAPDTEGMLSADLGSTIGVSIGLCAVALVARGPDWESLIPSSAYKPIQWYAGISYGVFLMHQSLGHMVVRRLQDLGAPTTVQTLGMLATGVLLGWMLTRVVEQPAHRYLMEVYDRFVPERRAPARVG</sequence>
<organism evidence="3 4">
    <name type="scientific">Actinopolyspora saharensis</name>
    <dbReference type="NCBI Taxonomy" id="995062"/>
    <lineage>
        <taxon>Bacteria</taxon>
        <taxon>Bacillati</taxon>
        <taxon>Actinomycetota</taxon>
        <taxon>Actinomycetes</taxon>
        <taxon>Actinopolysporales</taxon>
        <taxon>Actinopolysporaceae</taxon>
        <taxon>Actinopolyspora</taxon>
    </lineage>
</organism>
<feature type="transmembrane region" description="Helical" evidence="1">
    <location>
        <begin position="146"/>
        <end position="165"/>
    </location>
</feature>
<feature type="transmembrane region" description="Helical" evidence="1">
    <location>
        <begin position="198"/>
        <end position="224"/>
    </location>
</feature>